<accession>A0A9W6P574</accession>
<evidence type="ECO:0000256" key="1">
    <source>
        <dbReference type="SAM" id="MobiDB-lite"/>
    </source>
</evidence>
<evidence type="ECO:0008006" key="4">
    <source>
        <dbReference type="Google" id="ProtNLM"/>
    </source>
</evidence>
<dbReference type="AlphaFoldDB" id="A0A9W6P574"/>
<dbReference type="Proteomes" id="UP001165092">
    <property type="component" value="Unassembled WGS sequence"/>
</dbReference>
<feature type="region of interest" description="Disordered" evidence="1">
    <location>
        <begin position="1"/>
        <end position="22"/>
    </location>
</feature>
<dbReference type="EMBL" id="BSQG01000002">
    <property type="protein sequence ID" value="GLU47366.1"/>
    <property type="molecule type" value="Genomic_DNA"/>
</dbReference>
<proteinExistence type="predicted"/>
<keyword evidence="3" id="KW-1185">Reference proteome</keyword>
<sequence length="80" mass="8379">MSSSDPTPTGRATAPVPDPDAPFGDVNGGLLMNRQVAALFGVGASTVARWGSQGLITYLHTPGGARRYPAEQFRHLLDDA</sequence>
<evidence type="ECO:0000313" key="2">
    <source>
        <dbReference type="EMBL" id="GLU47366.1"/>
    </source>
</evidence>
<evidence type="ECO:0000313" key="3">
    <source>
        <dbReference type="Proteomes" id="UP001165092"/>
    </source>
</evidence>
<dbReference type="Gene3D" id="1.10.1660.10">
    <property type="match status" value="1"/>
</dbReference>
<protein>
    <recommendedName>
        <fullName evidence="4">MerR family transcriptional regulator</fullName>
    </recommendedName>
</protein>
<reference evidence="2" key="1">
    <citation type="submission" date="2023-02" db="EMBL/GenBank/DDBJ databases">
        <title>Nocardiopsis ansamitocini NBRC 112285.</title>
        <authorList>
            <person name="Ichikawa N."/>
            <person name="Sato H."/>
            <person name="Tonouchi N."/>
        </authorList>
    </citation>
    <scope>NUCLEOTIDE SEQUENCE</scope>
    <source>
        <strain evidence="2">NBRC 112285</strain>
    </source>
</reference>
<organism evidence="2 3">
    <name type="scientific">Nocardiopsis ansamitocini</name>
    <dbReference type="NCBI Taxonomy" id="1670832"/>
    <lineage>
        <taxon>Bacteria</taxon>
        <taxon>Bacillati</taxon>
        <taxon>Actinomycetota</taxon>
        <taxon>Actinomycetes</taxon>
        <taxon>Streptosporangiales</taxon>
        <taxon>Nocardiopsidaceae</taxon>
        <taxon>Nocardiopsis</taxon>
    </lineage>
</organism>
<dbReference type="SUPFAM" id="SSF46955">
    <property type="entry name" value="Putative DNA-binding domain"/>
    <property type="match status" value="1"/>
</dbReference>
<dbReference type="InterPro" id="IPR009061">
    <property type="entry name" value="DNA-bd_dom_put_sf"/>
</dbReference>
<gene>
    <name evidence="2" type="ORF">Nans01_17170</name>
</gene>
<name>A0A9W6P574_9ACTN</name>
<comment type="caution">
    <text evidence="2">The sequence shown here is derived from an EMBL/GenBank/DDBJ whole genome shotgun (WGS) entry which is preliminary data.</text>
</comment>